<keyword evidence="8" id="KW-1185">Reference proteome</keyword>
<dbReference type="eggNOG" id="COG4399">
    <property type="taxonomic scope" value="Bacteria"/>
</dbReference>
<keyword evidence="3 6" id="KW-0812">Transmembrane</keyword>
<dbReference type="Pfam" id="PF04286">
    <property type="entry name" value="DUF445"/>
    <property type="match status" value="2"/>
</dbReference>
<dbReference type="OrthoDB" id="9787430at2"/>
<dbReference type="GO" id="GO:0012505">
    <property type="term" value="C:endomembrane system"/>
    <property type="evidence" value="ECO:0007669"/>
    <property type="project" value="UniProtKB-SubCell"/>
</dbReference>
<feature type="transmembrane region" description="Helical" evidence="6">
    <location>
        <begin position="176"/>
        <end position="196"/>
    </location>
</feature>
<dbReference type="AlphaFoldDB" id="C0GJN2"/>
<comment type="caution">
    <text evidence="7">The sequence shown here is derived from an EMBL/GenBank/DDBJ whole genome shotgun (WGS) entry which is preliminary data.</text>
</comment>
<accession>C0GJN2</accession>
<evidence type="ECO:0000256" key="3">
    <source>
        <dbReference type="ARBA" id="ARBA00022692"/>
    </source>
</evidence>
<protein>
    <submittedName>
        <fullName evidence="7">Putative membrane protin</fullName>
    </submittedName>
</protein>
<keyword evidence="4 6" id="KW-1133">Transmembrane helix</keyword>
<dbReference type="STRING" id="555088.DealDRAFT_2691"/>
<dbReference type="InterPro" id="IPR007383">
    <property type="entry name" value="DUF445"/>
</dbReference>
<sequence>MIFVLLPLTGAVIGWITNVLAIRLLFRPLEPVRLGPFPIVLQGLIPKRRGQIAENVGEVVAAQLFSVDELAGRVDMPQMQLEVERLVKEAVQDWCGERMGMFPGPLRQYCSNVLRDLVAEEVARQFPRMAGMFFSRMREQVNVRTIVEDKINALSLAEVEQMVITVARRELKQIEWLGALLGFIIGLLQALLVFWLV</sequence>
<dbReference type="RefSeq" id="WP_008518350.1">
    <property type="nucleotide sequence ID" value="NZ_ACJM01000017.1"/>
</dbReference>
<dbReference type="Proteomes" id="UP000006443">
    <property type="component" value="Unassembled WGS sequence"/>
</dbReference>
<reference evidence="7 8" key="1">
    <citation type="submission" date="2009-02" db="EMBL/GenBank/DDBJ databases">
        <title>Sequencing of the draft genome and assembly of Dethiobacter alkaliphilus AHT 1.</title>
        <authorList>
            <consortium name="US DOE Joint Genome Institute (JGI-PGF)"/>
            <person name="Lucas S."/>
            <person name="Copeland A."/>
            <person name="Lapidus A."/>
            <person name="Glavina del Rio T."/>
            <person name="Dalin E."/>
            <person name="Tice H."/>
            <person name="Bruce D."/>
            <person name="Goodwin L."/>
            <person name="Pitluck S."/>
            <person name="Larimer F."/>
            <person name="Land M.L."/>
            <person name="Hauser L."/>
            <person name="Muyzer G."/>
        </authorList>
    </citation>
    <scope>NUCLEOTIDE SEQUENCE [LARGE SCALE GENOMIC DNA]</scope>
    <source>
        <strain evidence="7 8">AHT 1</strain>
    </source>
</reference>
<evidence type="ECO:0000256" key="1">
    <source>
        <dbReference type="ARBA" id="ARBA00004308"/>
    </source>
</evidence>
<evidence type="ECO:0000256" key="4">
    <source>
        <dbReference type="ARBA" id="ARBA00022989"/>
    </source>
</evidence>
<evidence type="ECO:0000256" key="6">
    <source>
        <dbReference type="SAM" id="Phobius"/>
    </source>
</evidence>
<comment type="subcellular location">
    <subcellularLocation>
        <location evidence="1">Endomembrane system</location>
    </subcellularLocation>
</comment>
<gene>
    <name evidence="7" type="ORF">DealDRAFT_2691</name>
</gene>
<comment type="similarity">
    <text evidence="2">Belongs to the UPF0754 family.</text>
</comment>
<evidence type="ECO:0000313" key="7">
    <source>
        <dbReference type="EMBL" id="EEG76454.1"/>
    </source>
</evidence>
<dbReference type="PANTHER" id="PTHR35791:SF1">
    <property type="entry name" value="UPF0754 MEMBRANE PROTEIN YHEB"/>
    <property type="match status" value="1"/>
</dbReference>
<dbReference type="PANTHER" id="PTHR35791">
    <property type="entry name" value="UPF0754 MEMBRANE PROTEIN YHEB"/>
    <property type="match status" value="1"/>
</dbReference>
<dbReference type="EMBL" id="ACJM01000017">
    <property type="protein sequence ID" value="EEG76454.1"/>
    <property type="molecule type" value="Genomic_DNA"/>
</dbReference>
<organism evidence="7 8">
    <name type="scientific">Dethiobacter alkaliphilus AHT 1</name>
    <dbReference type="NCBI Taxonomy" id="555088"/>
    <lineage>
        <taxon>Bacteria</taxon>
        <taxon>Bacillati</taxon>
        <taxon>Bacillota</taxon>
        <taxon>Dethiobacteria</taxon>
        <taxon>Dethiobacterales</taxon>
        <taxon>Dethiobacteraceae</taxon>
        <taxon>Dethiobacter</taxon>
    </lineage>
</organism>
<evidence type="ECO:0000313" key="8">
    <source>
        <dbReference type="Proteomes" id="UP000006443"/>
    </source>
</evidence>
<evidence type="ECO:0000256" key="2">
    <source>
        <dbReference type="ARBA" id="ARBA00008053"/>
    </source>
</evidence>
<feature type="transmembrane region" description="Helical" evidence="6">
    <location>
        <begin position="6"/>
        <end position="26"/>
    </location>
</feature>
<name>C0GJN2_DETAL</name>
<keyword evidence="5 6" id="KW-0472">Membrane</keyword>
<proteinExistence type="inferred from homology"/>
<evidence type="ECO:0000256" key="5">
    <source>
        <dbReference type="ARBA" id="ARBA00023136"/>
    </source>
</evidence>